<name>A0A8H6JEG7_9PEZI</name>
<keyword evidence="2" id="KW-1185">Reference proteome</keyword>
<organism evidence="1 2">
    <name type="scientific">Colletotrichum sojae</name>
    <dbReference type="NCBI Taxonomy" id="2175907"/>
    <lineage>
        <taxon>Eukaryota</taxon>
        <taxon>Fungi</taxon>
        <taxon>Dikarya</taxon>
        <taxon>Ascomycota</taxon>
        <taxon>Pezizomycotina</taxon>
        <taxon>Sordariomycetes</taxon>
        <taxon>Hypocreomycetidae</taxon>
        <taxon>Glomerellales</taxon>
        <taxon>Glomerellaceae</taxon>
        <taxon>Colletotrichum</taxon>
        <taxon>Colletotrichum orchidearum species complex</taxon>
    </lineage>
</organism>
<gene>
    <name evidence="1" type="ORF">CSOJ01_05745</name>
</gene>
<comment type="caution">
    <text evidence="1">The sequence shown here is derived from an EMBL/GenBank/DDBJ whole genome shotgun (WGS) entry which is preliminary data.</text>
</comment>
<sequence>MFNRVFDRHIDTNHLGSVSIGLREPAAPSWDGYAMQYPTRSLILLVSRGHPPSTQPKGLQCLLAVPLVTKLLAANTLTTRDRQPTSSMPRCRIEKPPNPEAMLMLHDGRPFSGVCPAPSAASQYWTPSRRCHAPEIRHCAARDGFTATPSAAQHYSAPGLVPSMALQSSKPTLLDPLSDLVQKIGKRVLPAPSECRDPPEFIPRRSTALVSATHFGG</sequence>
<dbReference type="Proteomes" id="UP000652219">
    <property type="component" value="Unassembled WGS sequence"/>
</dbReference>
<dbReference type="EMBL" id="WIGN01000074">
    <property type="protein sequence ID" value="KAF6811453.1"/>
    <property type="molecule type" value="Genomic_DNA"/>
</dbReference>
<accession>A0A8H6JEG7</accession>
<protein>
    <submittedName>
        <fullName evidence="1">Uncharacterized protein</fullName>
    </submittedName>
</protein>
<reference evidence="1 2" key="1">
    <citation type="journal article" date="2020" name="Phytopathology">
        <title>Genome Sequence Resources of Colletotrichum truncatum, C. plurivorum, C. musicola, and C. sojae: Four Species Pathogenic to Soybean (Glycine max).</title>
        <authorList>
            <person name="Rogerio F."/>
            <person name="Boufleur T.R."/>
            <person name="Ciampi-Guillardi M."/>
            <person name="Sukno S.A."/>
            <person name="Thon M.R."/>
            <person name="Massola Junior N.S."/>
            <person name="Baroncelli R."/>
        </authorList>
    </citation>
    <scope>NUCLEOTIDE SEQUENCE [LARGE SCALE GENOMIC DNA]</scope>
    <source>
        <strain evidence="1 2">LFN0009</strain>
    </source>
</reference>
<dbReference type="AlphaFoldDB" id="A0A8H6JEG7"/>
<evidence type="ECO:0000313" key="2">
    <source>
        <dbReference type="Proteomes" id="UP000652219"/>
    </source>
</evidence>
<evidence type="ECO:0000313" key="1">
    <source>
        <dbReference type="EMBL" id="KAF6811453.1"/>
    </source>
</evidence>
<proteinExistence type="predicted"/>